<feature type="region of interest" description="Disordered" evidence="1">
    <location>
        <begin position="546"/>
        <end position="573"/>
    </location>
</feature>
<dbReference type="Proteomes" id="UP001283341">
    <property type="component" value="Unassembled WGS sequence"/>
</dbReference>
<accession>A0AAE0I464</accession>
<evidence type="ECO:0000313" key="2">
    <source>
        <dbReference type="EMBL" id="KAK3318070.1"/>
    </source>
</evidence>
<feature type="compositionally biased region" description="Low complexity" evidence="1">
    <location>
        <begin position="564"/>
        <end position="573"/>
    </location>
</feature>
<reference evidence="2" key="1">
    <citation type="journal article" date="2023" name="Mol. Phylogenet. Evol.">
        <title>Genome-scale phylogeny and comparative genomics of the fungal order Sordariales.</title>
        <authorList>
            <person name="Hensen N."/>
            <person name="Bonometti L."/>
            <person name="Westerberg I."/>
            <person name="Brannstrom I.O."/>
            <person name="Guillou S."/>
            <person name="Cros-Aarteil S."/>
            <person name="Calhoun S."/>
            <person name="Haridas S."/>
            <person name="Kuo A."/>
            <person name="Mondo S."/>
            <person name="Pangilinan J."/>
            <person name="Riley R."/>
            <person name="LaButti K."/>
            <person name="Andreopoulos B."/>
            <person name="Lipzen A."/>
            <person name="Chen C."/>
            <person name="Yan M."/>
            <person name="Daum C."/>
            <person name="Ng V."/>
            <person name="Clum A."/>
            <person name="Steindorff A."/>
            <person name="Ohm R.A."/>
            <person name="Martin F."/>
            <person name="Silar P."/>
            <person name="Natvig D.O."/>
            <person name="Lalanne C."/>
            <person name="Gautier V."/>
            <person name="Ament-Velasquez S.L."/>
            <person name="Kruys A."/>
            <person name="Hutchinson M.I."/>
            <person name="Powell A.J."/>
            <person name="Barry K."/>
            <person name="Miller A.N."/>
            <person name="Grigoriev I.V."/>
            <person name="Debuchy R."/>
            <person name="Gladieux P."/>
            <person name="Hiltunen Thoren M."/>
            <person name="Johannesson H."/>
        </authorList>
    </citation>
    <scope>NUCLEOTIDE SEQUENCE</scope>
    <source>
        <strain evidence="2">CBS 118394</strain>
    </source>
</reference>
<protein>
    <submittedName>
        <fullName evidence="2">Uncharacterized protein</fullName>
    </submittedName>
</protein>
<feature type="compositionally biased region" description="Polar residues" evidence="1">
    <location>
        <begin position="620"/>
        <end position="631"/>
    </location>
</feature>
<feature type="region of interest" description="Disordered" evidence="1">
    <location>
        <begin position="599"/>
        <end position="696"/>
    </location>
</feature>
<dbReference type="AlphaFoldDB" id="A0AAE0I464"/>
<evidence type="ECO:0000256" key="1">
    <source>
        <dbReference type="SAM" id="MobiDB-lite"/>
    </source>
</evidence>
<evidence type="ECO:0000313" key="3">
    <source>
        <dbReference type="Proteomes" id="UP001283341"/>
    </source>
</evidence>
<sequence>MALLGDTAGRGHLDTEATGVLSGPGSGFSPSLYQKEHRHNLYYETFANPCRGKSTVCDIVPAISCTATIPICHKKHFVSTWPAPEPLLLPDTYTVHSTTAGLFRKQVGPSLRHLYCTYEQDRCSQGSKHPSVDDLSTTWEQVLHILQPAPSLPKSPFAARLNSQELVASSMYRRLPSPSATTLLAQEQYLFHHLHHMKLWNKDQNSIVRMSTNAQDFNADAAFQRLAPEPTRDITTFRSYITEISRTEQTEVWGVIEALYPYFSALDGRYLPQTSLADIWRALIYGPNASAHVYRRWYFESRQVNIYGMIYKWMLVMNEAGVLDDALSKLEAARPETKKLHEDETIFKAPARDGFRNYLGGRLRARLWRACRKRLSNLVNKDGNALQGYPTTDEEMRQMVKQLYDDMIEMNDIKDNYPAKSKHEAAAEDPKLGNHQVRRIYFMTAVELEDLCWEIMENMRDMQMGKLNMPMWSTMTDFEYDHFDTFADRFNVFSQLVKERKAAVCNLMAASNVSRLIASPQGQMSRKAGNAKLNKSRQNFLKAGRELVKDNTSTTPMQSTPPGSDDSANTSACTADTSACTADTSACTADTSAHTADTSAHTADTSAHTADTSAPDAASIPTTTNENTGEPSTKPKRGRKRAAESVAEGERPSQIRRTSPTANSTESPATARRIATPRNRNQSSQPAAEANMGPNLVGEQSTTEPVLYATEPVHYFTEPVHYFTEPVHYCTEPVHYFTEPVYYTGDENSVAYGQVKMTNGTAETVLYDNNPTPAGVDGMLDTDDSQNADSENVAPIYTAKYPELPGFNGQEWDGEAEDLEEPDDSLNARRIYDDLLMLNGSFGGGR</sequence>
<gene>
    <name evidence="2" type="ORF">B0H66DRAFT_590834</name>
</gene>
<proteinExistence type="predicted"/>
<reference evidence="2" key="2">
    <citation type="submission" date="2023-06" db="EMBL/GenBank/DDBJ databases">
        <authorList>
            <consortium name="Lawrence Berkeley National Laboratory"/>
            <person name="Haridas S."/>
            <person name="Hensen N."/>
            <person name="Bonometti L."/>
            <person name="Westerberg I."/>
            <person name="Brannstrom I.O."/>
            <person name="Guillou S."/>
            <person name="Cros-Aarteil S."/>
            <person name="Calhoun S."/>
            <person name="Kuo A."/>
            <person name="Mondo S."/>
            <person name="Pangilinan J."/>
            <person name="Riley R."/>
            <person name="Labutti K."/>
            <person name="Andreopoulos B."/>
            <person name="Lipzen A."/>
            <person name="Chen C."/>
            <person name="Yanf M."/>
            <person name="Daum C."/>
            <person name="Ng V."/>
            <person name="Clum A."/>
            <person name="Steindorff A."/>
            <person name="Ohm R."/>
            <person name="Martin F."/>
            <person name="Silar P."/>
            <person name="Natvig D."/>
            <person name="Lalanne C."/>
            <person name="Gautier V."/>
            <person name="Ament-Velasquez S.L."/>
            <person name="Kruys A."/>
            <person name="Hutchinson M.I."/>
            <person name="Powell A.J."/>
            <person name="Barry K."/>
            <person name="Miller A.N."/>
            <person name="Grigoriev I.V."/>
            <person name="Debuchy R."/>
            <person name="Gladieux P."/>
            <person name="Thoren M.H."/>
            <person name="Johannesson H."/>
        </authorList>
    </citation>
    <scope>NUCLEOTIDE SEQUENCE</scope>
    <source>
        <strain evidence="2">CBS 118394</strain>
    </source>
</reference>
<organism evidence="2 3">
    <name type="scientific">Apodospora peruviana</name>
    <dbReference type="NCBI Taxonomy" id="516989"/>
    <lineage>
        <taxon>Eukaryota</taxon>
        <taxon>Fungi</taxon>
        <taxon>Dikarya</taxon>
        <taxon>Ascomycota</taxon>
        <taxon>Pezizomycotina</taxon>
        <taxon>Sordariomycetes</taxon>
        <taxon>Sordariomycetidae</taxon>
        <taxon>Sordariales</taxon>
        <taxon>Lasiosphaeriaceae</taxon>
        <taxon>Apodospora</taxon>
    </lineage>
</organism>
<feature type="compositionally biased region" description="Polar residues" evidence="1">
    <location>
        <begin position="550"/>
        <end position="562"/>
    </location>
</feature>
<dbReference type="EMBL" id="JAUEDM010000004">
    <property type="protein sequence ID" value="KAK3318070.1"/>
    <property type="molecule type" value="Genomic_DNA"/>
</dbReference>
<name>A0AAE0I464_9PEZI</name>
<keyword evidence="3" id="KW-1185">Reference proteome</keyword>
<comment type="caution">
    <text evidence="2">The sequence shown here is derived from an EMBL/GenBank/DDBJ whole genome shotgun (WGS) entry which is preliminary data.</text>
</comment>
<feature type="compositionally biased region" description="Polar residues" evidence="1">
    <location>
        <begin position="655"/>
        <end position="668"/>
    </location>
</feature>
<feature type="compositionally biased region" description="Low complexity" evidence="1">
    <location>
        <begin position="599"/>
        <end position="619"/>
    </location>
</feature>